<name>A0A150WJL3_BDEBC</name>
<reference evidence="1 2" key="1">
    <citation type="submission" date="2016-03" db="EMBL/GenBank/DDBJ databases">
        <authorList>
            <person name="Ploux O."/>
        </authorList>
    </citation>
    <scope>NUCLEOTIDE SEQUENCE [LARGE SCALE GENOMIC DNA]</scope>
    <source>
        <strain evidence="1 2">R0</strain>
    </source>
</reference>
<evidence type="ECO:0000313" key="2">
    <source>
        <dbReference type="Proteomes" id="UP000075320"/>
    </source>
</evidence>
<proteinExistence type="predicted"/>
<comment type="caution">
    <text evidence="1">The sequence shown here is derived from an EMBL/GenBank/DDBJ whole genome shotgun (WGS) entry which is preliminary data.</text>
</comment>
<keyword evidence="2" id="KW-1185">Reference proteome</keyword>
<dbReference type="EMBL" id="LUKE01000003">
    <property type="protein sequence ID" value="KYG63765.1"/>
    <property type="molecule type" value="Genomic_DNA"/>
</dbReference>
<dbReference type="RefSeq" id="WP_061835659.1">
    <property type="nucleotide sequence ID" value="NZ_LUKE01000003.1"/>
</dbReference>
<protein>
    <submittedName>
        <fullName evidence="1">Uncharacterized protein</fullName>
    </submittedName>
</protein>
<dbReference type="AlphaFoldDB" id="A0A150WJL3"/>
<evidence type="ECO:0000313" key="1">
    <source>
        <dbReference type="EMBL" id="KYG63765.1"/>
    </source>
</evidence>
<sequence>MKKNRGSYPFKLPLLISFLTAVVVIASGAWAQAQMQIGGEFEFVDFSVPVVLGSGLKGHEEAMADRMVKAIQEICPPPQCQETRVEGKFGQESRFQLENGFWFQISWDPNVVEVTTKPSTVAEVRAMAPVLQKLIWGSAKLAGLSPDPERRAGHFNFGAMKSFDGNALEFLKFIIDYANRPELANGIFRDTNSLNAPHLAQLGEEQRRALSDLAAKALTKPQEEKMTLANLFSKPRKHPTQMTIAEMAYDLVRHVFYETTNPMYSGPEAWHYQALGLKSVLMIRPDSDRPLENRAVRSQRDIYDFILMAELMEARIAYLKTLPKETAFTVTETTKGKFTAQELVNRYYIYVTETGLSWDVYKRLLPAKLLIRKPHPLLMVVAAPSEKSKSVKEIVEVLDLLATSPWLQKKVQEILLNEQIPYEQRELLLHEIKRLEVSTDYSHEMRRRLKQLDFAVIPGGGSMSCRALFL</sequence>
<dbReference type="Proteomes" id="UP000075320">
    <property type="component" value="Unassembled WGS sequence"/>
</dbReference>
<gene>
    <name evidence="1" type="ORF">AZI86_13145</name>
</gene>
<organism evidence="1 2">
    <name type="scientific">Bdellovibrio bacteriovorus</name>
    <dbReference type="NCBI Taxonomy" id="959"/>
    <lineage>
        <taxon>Bacteria</taxon>
        <taxon>Pseudomonadati</taxon>
        <taxon>Bdellovibrionota</taxon>
        <taxon>Bdellovibrionia</taxon>
        <taxon>Bdellovibrionales</taxon>
        <taxon>Pseudobdellovibrionaceae</taxon>
        <taxon>Bdellovibrio</taxon>
    </lineage>
</organism>
<accession>A0A150WJL3</accession>